<feature type="domain" description="HECT" evidence="3">
    <location>
        <begin position="1"/>
        <end position="237"/>
    </location>
</feature>
<evidence type="ECO:0000313" key="4">
    <source>
        <dbReference type="EMBL" id="ETO29431.1"/>
    </source>
</evidence>
<dbReference type="AlphaFoldDB" id="X6NTX4"/>
<dbReference type="OrthoDB" id="8068875at2759"/>
<sequence>MCKELQSNALPLFMLCNNGKNDSGTNRDKWVPRPSSKSSYDERMYYFVGKLMGLAIRTKSLLDLNLAPLVWKRICNIPLQEKDILAVDAHAFQITGICEEQKVSAEEMQELQTQIEIFDGLTEQMSVTFEIRGSDGNMYSLIPNGSFIPVTHKNVHKFKAAYHKFRLEEFDFACFAMRRGLATVIPIHYLNILTWSELEKMVCGNPIIDVDLLKRMTSYSNCDVNDAHIRLYWDMVRHKMTDEVPCYITHIFFCLKKSKSIDSKPQYTKYNHNKLGTL</sequence>
<dbReference type="Proteomes" id="UP000023152">
    <property type="component" value="Unassembled WGS sequence"/>
</dbReference>
<dbReference type="PROSITE" id="PS50237">
    <property type="entry name" value="HECT"/>
    <property type="match status" value="1"/>
</dbReference>
<dbReference type="SUPFAM" id="SSF56204">
    <property type="entry name" value="Hect, E3 ligase catalytic domain"/>
    <property type="match status" value="1"/>
</dbReference>
<keyword evidence="1 2" id="KW-0833">Ubl conjugation pathway</keyword>
<dbReference type="PANTHER" id="PTHR46654:SF1">
    <property type="entry name" value="E3 UBIQUITIN-PROTEIN LIGASE HECTD3"/>
    <property type="match status" value="1"/>
</dbReference>
<reference evidence="4 5" key="1">
    <citation type="journal article" date="2013" name="Curr. Biol.">
        <title>The Genome of the Foraminiferan Reticulomyxa filosa.</title>
        <authorList>
            <person name="Glockner G."/>
            <person name="Hulsmann N."/>
            <person name="Schleicher M."/>
            <person name="Noegel A.A."/>
            <person name="Eichinger L."/>
            <person name="Gallinger C."/>
            <person name="Pawlowski J."/>
            <person name="Sierra R."/>
            <person name="Euteneuer U."/>
            <person name="Pillet L."/>
            <person name="Moustafa A."/>
            <person name="Platzer M."/>
            <person name="Groth M."/>
            <person name="Szafranski K."/>
            <person name="Schliwa M."/>
        </authorList>
    </citation>
    <scope>NUCLEOTIDE SEQUENCE [LARGE SCALE GENOMIC DNA]</scope>
</reference>
<keyword evidence="5" id="KW-1185">Reference proteome</keyword>
<evidence type="ECO:0000259" key="3">
    <source>
        <dbReference type="PROSITE" id="PS50237"/>
    </source>
</evidence>
<dbReference type="Gene3D" id="3.90.1750.10">
    <property type="entry name" value="Hect, E3 ligase catalytic domains"/>
    <property type="match status" value="1"/>
</dbReference>
<accession>X6NTX4</accession>
<dbReference type="OMA" id="NHQLIRW"/>
<dbReference type="InterPro" id="IPR000569">
    <property type="entry name" value="HECT_dom"/>
</dbReference>
<name>X6NTX4_RETFI</name>
<dbReference type="EMBL" id="ASPP01006069">
    <property type="protein sequence ID" value="ETO29431.1"/>
    <property type="molecule type" value="Genomic_DNA"/>
</dbReference>
<dbReference type="Pfam" id="PF00632">
    <property type="entry name" value="HECT"/>
    <property type="match status" value="1"/>
</dbReference>
<dbReference type="PANTHER" id="PTHR46654">
    <property type="entry name" value="E3 UBIQUITIN-PROTEIN LIGASE HECTD3"/>
    <property type="match status" value="1"/>
</dbReference>
<organism evidence="4 5">
    <name type="scientific">Reticulomyxa filosa</name>
    <dbReference type="NCBI Taxonomy" id="46433"/>
    <lineage>
        <taxon>Eukaryota</taxon>
        <taxon>Sar</taxon>
        <taxon>Rhizaria</taxon>
        <taxon>Retaria</taxon>
        <taxon>Foraminifera</taxon>
        <taxon>Monothalamids</taxon>
        <taxon>Reticulomyxidae</taxon>
        <taxon>Reticulomyxa</taxon>
    </lineage>
</organism>
<protein>
    <recommendedName>
        <fullName evidence="3">HECT domain-containing protein</fullName>
    </recommendedName>
</protein>
<dbReference type="InterPro" id="IPR035983">
    <property type="entry name" value="Hect_E3_ubiquitin_ligase"/>
</dbReference>
<dbReference type="SMART" id="SM00119">
    <property type="entry name" value="HECTc"/>
    <property type="match status" value="1"/>
</dbReference>
<comment type="caution">
    <text evidence="4">The sequence shown here is derived from an EMBL/GenBank/DDBJ whole genome shotgun (WGS) entry which is preliminary data.</text>
</comment>
<dbReference type="InterPro" id="IPR042469">
    <property type="entry name" value="HECTD3"/>
</dbReference>
<comment type="caution">
    <text evidence="2">Lacks conserved residue(s) required for the propagation of feature annotation.</text>
</comment>
<dbReference type="GO" id="GO:0004842">
    <property type="term" value="F:ubiquitin-protein transferase activity"/>
    <property type="evidence" value="ECO:0007669"/>
    <property type="project" value="InterPro"/>
</dbReference>
<proteinExistence type="predicted"/>
<evidence type="ECO:0000256" key="2">
    <source>
        <dbReference type="PROSITE-ProRule" id="PRU00104"/>
    </source>
</evidence>
<evidence type="ECO:0000256" key="1">
    <source>
        <dbReference type="ARBA" id="ARBA00022786"/>
    </source>
</evidence>
<evidence type="ECO:0000313" key="5">
    <source>
        <dbReference type="Proteomes" id="UP000023152"/>
    </source>
</evidence>
<gene>
    <name evidence="4" type="ORF">RFI_07691</name>
</gene>